<keyword evidence="3 9" id="KW-0540">Nuclease</keyword>
<dbReference type="Pfam" id="PF09827">
    <property type="entry name" value="CRISPR_Cas2"/>
    <property type="match status" value="1"/>
</dbReference>
<organism evidence="10 11">
    <name type="scientific">Candidatus Scatousia excrementigallinarum</name>
    <dbReference type="NCBI Taxonomy" id="2840935"/>
    <lineage>
        <taxon>Bacteria</taxon>
        <taxon>Candidatus Scatousia</taxon>
    </lineage>
</organism>
<sequence length="110" mass="12943">MSVKGDDIFMRLFVFFDLPVAKKEQRKIATRFRKELVNEGFVMLQFSVYCRTCRGQDIVEREIRRIEKIIPPEGNVRVLQVTEKQYGNMLLLTGEPKKEEIYGAVQLLLF</sequence>
<dbReference type="GO" id="GO:0043571">
    <property type="term" value="P:maintenance of CRISPR repeat elements"/>
    <property type="evidence" value="ECO:0007669"/>
    <property type="project" value="UniProtKB-UniRule"/>
</dbReference>
<evidence type="ECO:0000256" key="9">
    <source>
        <dbReference type="HAMAP-Rule" id="MF_01471"/>
    </source>
</evidence>
<evidence type="ECO:0000256" key="8">
    <source>
        <dbReference type="ARBA" id="ARBA00023118"/>
    </source>
</evidence>
<evidence type="ECO:0000256" key="6">
    <source>
        <dbReference type="ARBA" id="ARBA00022801"/>
    </source>
</evidence>
<comment type="similarity">
    <text evidence="2 9">Belongs to the CRISPR-associated endoribonuclease Cas2 protein family.</text>
</comment>
<dbReference type="SUPFAM" id="SSF143430">
    <property type="entry name" value="TTP0101/SSO1404-like"/>
    <property type="match status" value="1"/>
</dbReference>
<evidence type="ECO:0000256" key="3">
    <source>
        <dbReference type="ARBA" id="ARBA00022722"/>
    </source>
</evidence>
<dbReference type="GO" id="GO:0016787">
    <property type="term" value="F:hydrolase activity"/>
    <property type="evidence" value="ECO:0007669"/>
    <property type="project" value="UniProtKB-KW"/>
</dbReference>
<keyword evidence="8 9" id="KW-0051">Antiviral defense</keyword>
<evidence type="ECO:0000313" key="11">
    <source>
        <dbReference type="Proteomes" id="UP000823928"/>
    </source>
</evidence>
<keyword evidence="5 9" id="KW-0255">Endonuclease</keyword>
<proteinExistence type="inferred from homology"/>
<feature type="binding site" evidence="9">
    <location>
        <position position="17"/>
    </location>
    <ligand>
        <name>Mg(2+)</name>
        <dbReference type="ChEBI" id="CHEBI:18420"/>
        <note>catalytic</note>
    </ligand>
</feature>
<keyword evidence="7 9" id="KW-0460">Magnesium</keyword>
<gene>
    <name evidence="9 10" type="primary">cas2</name>
    <name evidence="10" type="ORF">IAC10_01465</name>
</gene>
<dbReference type="AlphaFoldDB" id="A0A9D1EWT1"/>
<comment type="subunit">
    <text evidence="9">Homodimer, forms a heterotetramer with a Cas1 homodimer.</text>
</comment>
<dbReference type="NCBIfam" id="TIGR01573">
    <property type="entry name" value="cas2"/>
    <property type="match status" value="1"/>
</dbReference>
<accession>A0A9D1EWT1</accession>
<dbReference type="GO" id="GO:0051607">
    <property type="term" value="P:defense response to virus"/>
    <property type="evidence" value="ECO:0007669"/>
    <property type="project" value="UniProtKB-UniRule"/>
</dbReference>
<name>A0A9D1EWT1_9BACT</name>
<reference evidence="10" key="1">
    <citation type="submission" date="2020-10" db="EMBL/GenBank/DDBJ databases">
        <authorList>
            <person name="Gilroy R."/>
        </authorList>
    </citation>
    <scope>NUCLEOTIDE SEQUENCE</scope>
    <source>
        <strain evidence="10">6276</strain>
    </source>
</reference>
<dbReference type="GO" id="GO:0004521">
    <property type="term" value="F:RNA endonuclease activity"/>
    <property type="evidence" value="ECO:0007669"/>
    <property type="project" value="InterPro"/>
</dbReference>
<dbReference type="EMBL" id="DVIU01000031">
    <property type="protein sequence ID" value="HIS35288.1"/>
    <property type="molecule type" value="Genomic_DNA"/>
</dbReference>
<dbReference type="GO" id="GO:0046872">
    <property type="term" value="F:metal ion binding"/>
    <property type="evidence" value="ECO:0007669"/>
    <property type="project" value="UniProtKB-UniRule"/>
</dbReference>
<dbReference type="Gene3D" id="3.30.70.240">
    <property type="match status" value="1"/>
</dbReference>
<evidence type="ECO:0000256" key="5">
    <source>
        <dbReference type="ARBA" id="ARBA00022759"/>
    </source>
</evidence>
<comment type="caution">
    <text evidence="10">The sequence shown here is derived from an EMBL/GenBank/DDBJ whole genome shotgun (WGS) entry which is preliminary data.</text>
</comment>
<evidence type="ECO:0000256" key="7">
    <source>
        <dbReference type="ARBA" id="ARBA00022842"/>
    </source>
</evidence>
<dbReference type="InterPro" id="IPR019199">
    <property type="entry name" value="Virulence_VapD/CRISPR_Cas2"/>
</dbReference>
<dbReference type="EC" id="3.1.-.-" evidence="9"/>
<dbReference type="Proteomes" id="UP000823928">
    <property type="component" value="Unassembled WGS sequence"/>
</dbReference>
<comment type="cofactor">
    <cofactor evidence="1 9">
        <name>Mg(2+)</name>
        <dbReference type="ChEBI" id="CHEBI:18420"/>
    </cofactor>
</comment>
<evidence type="ECO:0000256" key="1">
    <source>
        <dbReference type="ARBA" id="ARBA00001946"/>
    </source>
</evidence>
<dbReference type="InterPro" id="IPR021127">
    <property type="entry name" value="CRISPR_associated_Cas2"/>
</dbReference>
<protein>
    <recommendedName>
        <fullName evidence="9">CRISPR-associated endoribonuclease Cas2</fullName>
        <ecNumber evidence="9">3.1.-.-</ecNumber>
    </recommendedName>
</protein>
<evidence type="ECO:0000313" key="10">
    <source>
        <dbReference type="EMBL" id="HIS35288.1"/>
    </source>
</evidence>
<keyword evidence="4 9" id="KW-0479">Metal-binding</keyword>
<keyword evidence="6 9" id="KW-0378">Hydrolase</keyword>
<evidence type="ECO:0000256" key="2">
    <source>
        <dbReference type="ARBA" id="ARBA00009959"/>
    </source>
</evidence>
<evidence type="ECO:0000256" key="4">
    <source>
        <dbReference type="ARBA" id="ARBA00022723"/>
    </source>
</evidence>
<comment type="function">
    <text evidence="9">CRISPR (clustered regularly interspaced short palindromic repeat), is an adaptive immune system that provides protection against mobile genetic elements (viruses, transposable elements and conjugative plasmids). CRISPR clusters contain sequences complementary to antecedent mobile elements and target invading nucleic acids. CRISPR clusters are transcribed and processed into CRISPR RNA (crRNA). Functions as a ssRNA-specific endoribonuclease. Involved in the integration of spacer DNA into the CRISPR cassette.</text>
</comment>
<dbReference type="HAMAP" id="MF_01471">
    <property type="entry name" value="Cas2"/>
    <property type="match status" value="1"/>
</dbReference>
<reference evidence="10" key="2">
    <citation type="journal article" date="2021" name="PeerJ">
        <title>Extensive microbial diversity within the chicken gut microbiome revealed by metagenomics and culture.</title>
        <authorList>
            <person name="Gilroy R."/>
            <person name="Ravi A."/>
            <person name="Getino M."/>
            <person name="Pursley I."/>
            <person name="Horton D.L."/>
            <person name="Alikhan N.F."/>
            <person name="Baker D."/>
            <person name="Gharbi K."/>
            <person name="Hall N."/>
            <person name="Watson M."/>
            <person name="Adriaenssens E.M."/>
            <person name="Foster-Nyarko E."/>
            <person name="Jarju S."/>
            <person name="Secka A."/>
            <person name="Antonio M."/>
            <person name="Oren A."/>
            <person name="Chaudhuri R.R."/>
            <person name="La Ragione R."/>
            <person name="Hildebrand F."/>
            <person name="Pallen M.J."/>
        </authorList>
    </citation>
    <scope>NUCLEOTIDE SEQUENCE</scope>
    <source>
        <strain evidence="10">6276</strain>
    </source>
</reference>